<sequence>MDLVEIFKALGDETRIRIVNLLRKGELCVCELESILNITQSNASRHLNKLKQTGIIIYEKKAQWVYYKVDEKFIHQNTLLYEFLNEALENRYEEDIKKLAHYKENTYTCEVLSLKRDDSQ</sequence>
<evidence type="ECO:0000256" key="3">
    <source>
        <dbReference type="ARBA" id="ARBA00023163"/>
    </source>
</evidence>
<dbReference type="PANTHER" id="PTHR33154:SF18">
    <property type="entry name" value="ARSENICAL RESISTANCE OPERON REPRESSOR"/>
    <property type="match status" value="1"/>
</dbReference>
<dbReference type="PANTHER" id="PTHR33154">
    <property type="entry name" value="TRANSCRIPTIONAL REGULATOR, ARSR FAMILY"/>
    <property type="match status" value="1"/>
</dbReference>
<evidence type="ECO:0000256" key="1">
    <source>
        <dbReference type="ARBA" id="ARBA00023015"/>
    </source>
</evidence>
<dbReference type="Pfam" id="PF01022">
    <property type="entry name" value="HTH_5"/>
    <property type="match status" value="1"/>
</dbReference>
<feature type="domain" description="HTH arsR-type" evidence="4">
    <location>
        <begin position="1"/>
        <end position="91"/>
    </location>
</feature>
<dbReference type="SMART" id="SM00418">
    <property type="entry name" value="HTH_ARSR"/>
    <property type="match status" value="1"/>
</dbReference>
<dbReference type="SUPFAM" id="SSF46785">
    <property type="entry name" value="Winged helix' DNA-binding domain"/>
    <property type="match status" value="1"/>
</dbReference>
<proteinExistence type="predicted"/>
<keyword evidence="2" id="KW-0238">DNA-binding</keyword>
<dbReference type="Gene3D" id="1.10.10.10">
    <property type="entry name" value="Winged helix-like DNA-binding domain superfamily/Winged helix DNA-binding domain"/>
    <property type="match status" value="1"/>
</dbReference>
<keyword evidence="1" id="KW-0805">Transcription regulation</keyword>
<dbReference type="InterPro" id="IPR036388">
    <property type="entry name" value="WH-like_DNA-bd_sf"/>
</dbReference>
<keyword evidence="3" id="KW-0804">Transcription</keyword>
<gene>
    <name evidence="5" type="ORF">SAMN05446037_1002281</name>
</gene>
<evidence type="ECO:0000259" key="4">
    <source>
        <dbReference type="PROSITE" id="PS50987"/>
    </source>
</evidence>
<dbReference type="NCBIfam" id="NF033788">
    <property type="entry name" value="HTH_metalloreg"/>
    <property type="match status" value="1"/>
</dbReference>
<dbReference type="EMBL" id="FZOJ01000002">
    <property type="protein sequence ID" value="SNR99433.1"/>
    <property type="molecule type" value="Genomic_DNA"/>
</dbReference>
<dbReference type="InterPro" id="IPR011991">
    <property type="entry name" value="ArsR-like_HTH"/>
</dbReference>
<evidence type="ECO:0000313" key="5">
    <source>
        <dbReference type="EMBL" id="SNR99433.1"/>
    </source>
</evidence>
<dbReference type="GO" id="GO:0003700">
    <property type="term" value="F:DNA-binding transcription factor activity"/>
    <property type="evidence" value="ECO:0007669"/>
    <property type="project" value="InterPro"/>
</dbReference>
<dbReference type="AlphaFoldDB" id="A0A239AWU3"/>
<keyword evidence="6" id="KW-1185">Reference proteome</keyword>
<dbReference type="OrthoDB" id="9798835at2"/>
<dbReference type="GO" id="GO:0003677">
    <property type="term" value="F:DNA binding"/>
    <property type="evidence" value="ECO:0007669"/>
    <property type="project" value="UniProtKB-KW"/>
</dbReference>
<protein>
    <submittedName>
        <fullName evidence="5">Transcriptional regulator, ArsR family</fullName>
    </submittedName>
</protein>
<reference evidence="5 6" key="1">
    <citation type="submission" date="2017-06" db="EMBL/GenBank/DDBJ databases">
        <authorList>
            <person name="Kim H.J."/>
            <person name="Triplett B.A."/>
        </authorList>
    </citation>
    <scope>NUCLEOTIDE SEQUENCE [LARGE SCALE GENOMIC DNA]</scope>
    <source>
        <strain evidence="5 6">SCA</strain>
    </source>
</reference>
<dbReference type="PROSITE" id="PS50987">
    <property type="entry name" value="HTH_ARSR_2"/>
    <property type="match status" value="1"/>
</dbReference>
<dbReference type="PRINTS" id="PR00778">
    <property type="entry name" value="HTHARSR"/>
</dbReference>
<dbReference type="InterPro" id="IPR051081">
    <property type="entry name" value="HTH_MetalResp_TranReg"/>
</dbReference>
<dbReference type="InterPro" id="IPR036390">
    <property type="entry name" value="WH_DNA-bd_sf"/>
</dbReference>
<dbReference type="CDD" id="cd00090">
    <property type="entry name" value="HTH_ARSR"/>
    <property type="match status" value="1"/>
</dbReference>
<evidence type="ECO:0000256" key="2">
    <source>
        <dbReference type="ARBA" id="ARBA00023125"/>
    </source>
</evidence>
<dbReference type="Proteomes" id="UP000198304">
    <property type="component" value="Unassembled WGS sequence"/>
</dbReference>
<organism evidence="5 6">
    <name type="scientific">Anaerovirgula multivorans</name>
    <dbReference type="NCBI Taxonomy" id="312168"/>
    <lineage>
        <taxon>Bacteria</taxon>
        <taxon>Bacillati</taxon>
        <taxon>Bacillota</taxon>
        <taxon>Clostridia</taxon>
        <taxon>Peptostreptococcales</taxon>
        <taxon>Natronincolaceae</taxon>
        <taxon>Anaerovirgula</taxon>
    </lineage>
</organism>
<dbReference type="RefSeq" id="WP_089281459.1">
    <property type="nucleotide sequence ID" value="NZ_FZOJ01000002.1"/>
</dbReference>
<dbReference type="InterPro" id="IPR001845">
    <property type="entry name" value="HTH_ArsR_DNA-bd_dom"/>
</dbReference>
<evidence type="ECO:0000313" key="6">
    <source>
        <dbReference type="Proteomes" id="UP000198304"/>
    </source>
</evidence>
<accession>A0A239AWU3</accession>
<name>A0A239AWU3_9FIRM</name>